<evidence type="ECO:0000313" key="2">
    <source>
        <dbReference type="EMBL" id="ELQ34738.1"/>
    </source>
</evidence>
<evidence type="ECO:0000256" key="1">
    <source>
        <dbReference type="SAM" id="MobiDB-lite"/>
    </source>
</evidence>
<organism evidence="2">
    <name type="scientific">Pyricularia oryzae (strain Y34)</name>
    <name type="common">Rice blast fungus</name>
    <name type="synonym">Magnaporthe oryzae</name>
    <dbReference type="NCBI Taxonomy" id="1143189"/>
    <lineage>
        <taxon>Eukaryota</taxon>
        <taxon>Fungi</taxon>
        <taxon>Dikarya</taxon>
        <taxon>Ascomycota</taxon>
        <taxon>Pezizomycotina</taxon>
        <taxon>Sordariomycetes</taxon>
        <taxon>Sordariomycetidae</taxon>
        <taxon>Magnaporthales</taxon>
        <taxon>Pyriculariaceae</taxon>
        <taxon>Pyricularia</taxon>
    </lineage>
</organism>
<reference evidence="2" key="1">
    <citation type="journal article" date="2012" name="PLoS Genet.">
        <title>Comparative analysis of the genomes of two field isolates of the rice blast fungus Magnaporthe oryzae.</title>
        <authorList>
            <person name="Xue M."/>
            <person name="Yang J."/>
            <person name="Li Z."/>
            <person name="Hu S."/>
            <person name="Yao N."/>
            <person name="Dean R.A."/>
            <person name="Zhao W."/>
            <person name="Shen M."/>
            <person name="Zhang H."/>
            <person name="Li C."/>
            <person name="Liu L."/>
            <person name="Cao L."/>
            <person name="Xu X."/>
            <person name="Xing Y."/>
            <person name="Hsiang T."/>
            <person name="Zhang Z."/>
            <person name="Xu J.R."/>
            <person name="Peng Y.L."/>
        </authorList>
    </citation>
    <scope>NUCLEOTIDE SEQUENCE</scope>
    <source>
        <strain evidence="2">Y34</strain>
    </source>
</reference>
<gene>
    <name evidence="2" type="ORF">OOU_Y34scaffold00745g12</name>
</gene>
<dbReference type="EMBL" id="JH793093">
    <property type="protein sequence ID" value="ELQ34738.1"/>
    <property type="molecule type" value="Genomic_DNA"/>
</dbReference>
<name>A0AA97NQX7_PYRO3</name>
<sequence length="56" mass="6287">MMMDLTWTLHPDTTTGNKWHIGQMFIQSVGNARGLSSSNDGIKHQQGDSYRHPSKS</sequence>
<protein>
    <submittedName>
        <fullName evidence="2">Uncharacterized protein</fullName>
    </submittedName>
</protein>
<feature type="compositionally biased region" description="Basic and acidic residues" evidence="1">
    <location>
        <begin position="41"/>
        <end position="56"/>
    </location>
</feature>
<feature type="region of interest" description="Disordered" evidence="1">
    <location>
        <begin position="32"/>
        <end position="56"/>
    </location>
</feature>
<accession>A0AA97NQX7</accession>
<proteinExistence type="predicted"/>
<dbReference type="Proteomes" id="UP000011086">
    <property type="component" value="Unassembled WGS sequence"/>
</dbReference>
<dbReference type="AlphaFoldDB" id="A0AA97NQX7"/>